<evidence type="ECO:0000256" key="1">
    <source>
        <dbReference type="SAM" id="Phobius"/>
    </source>
</evidence>
<accession>A0A9Q0JTL0</accession>
<comment type="caution">
    <text evidence="2">The sequence shown here is derived from an EMBL/GenBank/DDBJ whole genome shotgun (WGS) entry which is preliminary data.</text>
</comment>
<gene>
    <name evidence="2" type="ORF">NE237_016305</name>
</gene>
<proteinExistence type="predicted"/>
<reference evidence="2" key="1">
    <citation type="journal article" date="2023" name="Plant J.">
        <title>The genome of the king protea, Protea cynaroides.</title>
        <authorList>
            <person name="Chang J."/>
            <person name="Duong T.A."/>
            <person name="Schoeman C."/>
            <person name="Ma X."/>
            <person name="Roodt D."/>
            <person name="Barker N."/>
            <person name="Li Z."/>
            <person name="Van de Peer Y."/>
            <person name="Mizrachi E."/>
        </authorList>
    </citation>
    <scope>NUCLEOTIDE SEQUENCE</scope>
    <source>
        <tissue evidence="2">Young leaves</tissue>
    </source>
</reference>
<keyword evidence="1" id="KW-0812">Transmembrane</keyword>
<keyword evidence="1" id="KW-0472">Membrane</keyword>
<dbReference type="AlphaFoldDB" id="A0A9Q0JTL0"/>
<keyword evidence="1" id="KW-1133">Transmembrane helix</keyword>
<organism evidence="2 3">
    <name type="scientific">Protea cynaroides</name>
    <dbReference type="NCBI Taxonomy" id="273540"/>
    <lineage>
        <taxon>Eukaryota</taxon>
        <taxon>Viridiplantae</taxon>
        <taxon>Streptophyta</taxon>
        <taxon>Embryophyta</taxon>
        <taxon>Tracheophyta</taxon>
        <taxon>Spermatophyta</taxon>
        <taxon>Magnoliopsida</taxon>
        <taxon>Proteales</taxon>
        <taxon>Proteaceae</taxon>
        <taxon>Protea</taxon>
    </lineage>
</organism>
<evidence type="ECO:0000313" key="3">
    <source>
        <dbReference type="Proteomes" id="UP001141806"/>
    </source>
</evidence>
<protein>
    <submittedName>
        <fullName evidence="2">Uncharacterized protein</fullName>
    </submittedName>
</protein>
<dbReference type="Proteomes" id="UP001141806">
    <property type="component" value="Unassembled WGS sequence"/>
</dbReference>
<name>A0A9Q0JTL0_9MAGN</name>
<dbReference type="EMBL" id="JAMYWD010000476">
    <property type="protein sequence ID" value="KAJ4949743.1"/>
    <property type="molecule type" value="Genomic_DNA"/>
</dbReference>
<feature type="transmembrane region" description="Helical" evidence="1">
    <location>
        <begin position="12"/>
        <end position="32"/>
    </location>
</feature>
<keyword evidence="3" id="KW-1185">Reference proteome</keyword>
<sequence>MSFFIVFPPLDLRFQTLMLFGVLFWFLGFPMNNMYLDPSLQMLFQCSPTPSYGVLIWSHSVSSLSLAKSSGGVVRDILNPDLLRPVSLSYSAMEGNGAAPLPRPITEGGITRVMIPQDAYENRLKLFQFSMTGRFDSRGVLMEDIEKQVKAHKGFYIFRLFSNKDMLTVGNVVGIGLQCL</sequence>
<evidence type="ECO:0000313" key="2">
    <source>
        <dbReference type="EMBL" id="KAJ4949743.1"/>
    </source>
</evidence>